<evidence type="ECO:0000256" key="1">
    <source>
        <dbReference type="SAM" id="Phobius"/>
    </source>
</evidence>
<dbReference type="InterPro" id="IPR048147">
    <property type="entry name" value="CBO0543-like"/>
</dbReference>
<keyword evidence="1" id="KW-0472">Membrane</keyword>
<dbReference type="RefSeq" id="WP_148975998.1">
    <property type="nucleotide sequence ID" value="NZ_JBNIKU010000003.1"/>
</dbReference>
<dbReference type="NCBIfam" id="NF041644">
    <property type="entry name" value="CBO0543_fam"/>
    <property type="match status" value="1"/>
</dbReference>
<proteinExistence type="predicted"/>
<accession>A0A5D4R3F8</accession>
<gene>
    <name evidence="2" type="ORF">FZD51_17775</name>
</gene>
<dbReference type="AlphaFoldDB" id="A0A5D4R3F8"/>
<dbReference type="EMBL" id="VTER01000009">
    <property type="protein sequence ID" value="TYS45897.1"/>
    <property type="molecule type" value="Genomic_DNA"/>
</dbReference>
<evidence type="ECO:0000313" key="2">
    <source>
        <dbReference type="EMBL" id="TYS45897.1"/>
    </source>
</evidence>
<organism evidence="2 3">
    <name type="scientific">Bacillus infantis</name>
    <dbReference type="NCBI Taxonomy" id="324767"/>
    <lineage>
        <taxon>Bacteria</taxon>
        <taxon>Bacillati</taxon>
        <taxon>Bacillota</taxon>
        <taxon>Bacilli</taxon>
        <taxon>Bacillales</taxon>
        <taxon>Bacillaceae</taxon>
        <taxon>Bacillus</taxon>
    </lineage>
</organism>
<reference evidence="2 3" key="1">
    <citation type="submission" date="2019-08" db="EMBL/GenBank/DDBJ databases">
        <title>Bacillus genomes from the desert of Cuatro Cienegas, Coahuila.</title>
        <authorList>
            <person name="Olmedo-Alvarez G."/>
        </authorList>
    </citation>
    <scope>NUCLEOTIDE SEQUENCE [LARGE SCALE GENOMIC DNA]</scope>
    <source>
        <strain evidence="2 3">CH446_14T</strain>
    </source>
</reference>
<feature type="transmembrane region" description="Helical" evidence="1">
    <location>
        <begin position="6"/>
        <end position="22"/>
    </location>
</feature>
<feature type="transmembrane region" description="Helical" evidence="1">
    <location>
        <begin position="66"/>
        <end position="84"/>
    </location>
</feature>
<feature type="transmembrane region" description="Helical" evidence="1">
    <location>
        <begin position="149"/>
        <end position="165"/>
    </location>
</feature>
<protein>
    <submittedName>
        <fullName evidence="2">Uncharacterized protein</fullName>
    </submittedName>
</protein>
<comment type="caution">
    <text evidence="2">The sequence shown here is derived from an EMBL/GenBank/DDBJ whole genome shotgun (WGS) entry which is preliminary data.</text>
</comment>
<dbReference type="Proteomes" id="UP000322139">
    <property type="component" value="Unassembled WGS sequence"/>
</dbReference>
<evidence type="ECO:0000313" key="3">
    <source>
        <dbReference type="Proteomes" id="UP000322139"/>
    </source>
</evidence>
<feature type="transmembrane region" description="Helical" evidence="1">
    <location>
        <begin position="126"/>
        <end position="142"/>
    </location>
</feature>
<keyword evidence="1" id="KW-1133">Transmembrane helix</keyword>
<name>A0A5D4R3F8_9BACI</name>
<sequence>MQSSFVLLFIIIGIIFGVWRNFAQYYSTLLYWIIANLIYELLLASFQVWEFKPIGIDHILLPTHNAISMAIAFIIYPFVLPVFLGRLPERLRGKAWWVFIWSIFFTGVELIAYINDSIVHHHGWSFRWSFLFNIVTFTLLIAHYRKPWTAWLLGGIFIAALYLIFDVPTPY</sequence>
<feature type="transmembrane region" description="Helical" evidence="1">
    <location>
        <begin position="96"/>
        <end position="114"/>
    </location>
</feature>
<keyword evidence="1" id="KW-0812">Transmembrane</keyword>
<feature type="transmembrane region" description="Helical" evidence="1">
    <location>
        <begin position="29"/>
        <end position="46"/>
    </location>
</feature>